<proteinExistence type="predicted"/>
<dbReference type="InterPro" id="IPR018201">
    <property type="entry name" value="Ketoacyl_synth_AS"/>
</dbReference>
<evidence type="ECO:0000259" key="6">
    <source>
        <dbReference type="PROSITE" id="PS52004"/>
    </source>
</evidence>
<dbReference type="InterPro" id="IPR016036">
    <property type="entry name" value="Malonyl_transacylase_ACP-bd"/>
</dbReference>
<dbReference type="AlphaFoldDB" id="A0A2P1PSD2"/>
<dbReference type="PANTHER" id="PTHR43074:SF1">
    <property type="entry name" value="BETA-KETOACYL SYNTHASE FAMILY PROTEIN-RELATED"/>
    <property type="match status" value="1"/>
</dbReference>
<dbReference type="Pfam" id="PF00109">
    <property type="entry name" value="ketoacyl-synt"/>
    <property type="match status" value="1"/>
</dbReference>
<dbReference type="GO" id="GO:0006633">
    <property type="term" value="P:fatty acid biosynthetic process"/>
    <property type="evidence" value="ECO:0007669"/>
    <property type="project" value="UniProtKB-UniPathway"/>
</dbReference>
<feature type="region of interest" description="Disordered" evidence="5">
    <location>
        <begin position="929"/>
        <end position="983"/>
    </location>
</feature>
<dbReference type="UniPathway" id="UPA00094"/>
<feature type="compositionally biased region" description="Low complexity" evidence="5">
    <location>
        <begin position="945"/>
        <end position="976"/>
    </location>
</feature>
<dbReference type="PROSITE" id="PS00606">
    <property type="entry name" value="KS3_1"/>
    <property type="match status" value="1"/>
</dbReference>
<dbReference type="PANTHER" id="PTHR43074">
    <property type="entry name" value="OMEGA-3 POLYUNSATURATED FATTY ACID SYNTHASE PFAB-RELATED"/>
    <property type="match status" value="1"/>
</dbReference>
<dbReference type="RefSeq" id="WP_106891652.1">
    <property type="nucleotide sequence ID" value="NZ_CP027860.1"/>
</dbReference>
<dbReference type="InterPro" id="IPR016039">
    <property type="entry name" value="Thiolase-like"/>
</dbReference>
<evidence type="ECO:0000313" key="8">
    <source>
        <dbReference type="Proteomes" id="UP000241074"/>
    </source>
</evidence>
<dbReference type="InterPro" id="IPR020841">
    <property type="entry name" value="PKS_Beta-ketoAc_synthase_dom"/>
</dbReference>
<dbReference type="Pfam" id="PF00698">
    <property type="entry name" value="Acyl_transf_1"/>
    <property type="match status" value="1"/>
</dbReference>
<accession>A0A2P1PSD2</accession>
<keyword evidence="4" id="KW-0808">Transferase</keyword>
<name>A0A2P1PSD2_9GAMM</name>
<dbReference type="OrthoDB" id="9803628at2"/>
<protein>
    <recommendedName>
        <fullName evidence="6">Ketosynthase family 3 (KS3) domain-containing protein</fullName>
    </recommendedName>
</protein>
<keyword evidence="8" id="KW-1185">Reference proteome</keyword>
<dbReference type="InterPro" id="IPR032821">
    <property type="entry name" value="PKS_assoc"/>
</dbReference>
<dbReference type="SMART" id="SM00827">
    <property type="entry name" value="PKS_AT"/>
    <property type="match status" value="1"/>
</dbReference>
<dbReference type="InterPro" id="IPR014043">
    <property type="entry name" value="Acyl_transferase_dom"/>
</dbReference>
<keyword evidence="2" id="KW-0596">Phosphopantetheine</keyword>
<dbReference type="Pfam" id="PF16197">
    <property type="entry name" value="KAsynt_C_assoc"/>
    <property type="match status" value="1"/>
</dbReference>
<dbReference type="InterPro" id="IPR014030">
    <property type="entry name" value="Ketoacyl_synth_N"/>
</dbReference>
<keyword evidence="3" id="KW-0597">Phosphoprotein</keyword>
<evidence type="ECO:0000256" key="2">
    <source>
        <dbReference type="ARBA" id="ARBA00022450"/>
    </source>
</evidence>
<dbReference type="EMBL" id="CP027860">
    <property type="protein sequence ID" value="AVP97732.1"/>
    <property type="molecule type" value="Genomic_DNA"/>
</dbReference>
<dbReference type="Pfam" id="PF02801">
    <property type="entry name" value="Ketoacyl-synt_C"/>
    <property type="match status" value="1"/>
</dbReference>
<reference evidence="7 8" key="2">
    <citation type="submission" date="2018-03" db="EMBL/GenBank/DDBJ databases">
        <authorList>
            <person name="Keele B.F."/>
        </authorList>
    </citation>
    <scope>NUCLEOTIDE SEQUENCE [LARGE SCALE GENOMIC DNA]</scope>
    <source>
        <strain evidence="7 8">D13</strain>
    </source>
</reference>
<dbReference type="Gene3D" id="3.40.47.10">
    <property type="match status" value="1"/>
</dbReference>
<evidence type="ECO:0000256" key="3">
    <source>
        <dbReference type="ARBA" id="ARBA00022553"/>
    </source>
</evidence>
<dbReference type="SUPFAM" id="SSF55048">
    <property type="entry name" value="Probable ACP-binding domain of malonyl-CoA ACP transacylase"/>
    <property type="match status" value="1"/>
</dbReference>
<dbReference type="SUPFAM" id="SSF52151">
    <property type="entry name" value="FabD/lysophospholipase-like"/>
    <property type="match status" value="1"/>
</dbReference>
<evidence type="ECO:0000256" key="4">
    <source>
        <dbReference type="ARBA" id="ARBA00022679"/>
    </source>
</evidence>
<dbReference type="InterPro" id="IPR014031">
    <property type="entry name" value="Ketoacyl_synth_C"/>
</dbReference>
<feature type="domain" description="Ketosynthase family 3 (KS3)" evidence="6">
    <location>
        <begin position="3"/>
        <end position="460"/>
    </location>
</feature>
<feature type="compositionally biased region" description="Pro residues" evidence="5">
    <location>
        <begin position="929"/>
        <end position="943"/>
    </location>
</feature>
<dbReference type="PROSITE" id="PS52004">
    <property type="entry name" value="KS3_2"/>
    <property type="match status" value="1"/>
</dbReference>
<dbReference type="KEGG" id="xba:C7S18_11210"/>
<organism evidence="7 8">
    <name type="scientific">Ahniella affigens</name>
    <dbReference type="NCBI Taxonomy" id="2021234"/>
    <lineage>
        <taxon>Bacteria</taxon>
        <taxon>Pseudomonadati</taxon>
        <taxon>Pseudomonadota</taxon>
        <taxon>Gammaproteobacteria</taxon>
        <taxon>Lysobacterales</taxon>
        <taxon>Rhodanobacteraceae</taxon>
        <taxon>Ahniella</taxon>
    </lineage>
</organism>
<gene>
    <name evidence="7" type="ORF">C7S18_11210</name>
</gene>
<dbReference type="InterPro" id="IPR001227">
    <property type="entry name" value="Ac_transferase_dom_sf"/>
</dbReference>
<dbReference type="GO" id="GO:0004315">
    <property type="term" value="F:3-oxoacyl-[acyl-carrier-protein] synthase activity"/>
    <property type="evidence" value="ECO:0007669"/>
    <property type="project" value="InterPro"/>
</dbReference>
<evidence type="ECO:0000256" key="1">
    <source>
        <dbReference type="ARBA" id="ARBA00005194"/>
    </source>
</evidence>
<dbReference type="InterPro" id="IPR016035">
    <property type="entry name" value="Acyl_Trfase/lysoPLipase"/>
</dbReference>
<sequence>MQREPIAVVGVSALFPGSSDATGFWRDILAGKDLLSDIPKSHWLIDDYFDADPSAPDKTYAKRGGFLNPVDFDALGFGIPPSTMPATDTSQLLALIVAQQVLEDVARERIDQIDRSRISVILGVTSAQELLFSMVSRLQKPVWVKALRDTGLAESDVQSACQRIADQYVPWQEASFPGLLGNVVAGRIANRLNLGGTNCVTDAACASSFSALAMAVSELQLGDSDLVITGGVDTLNDIFMYMCFSKTPALSPSGDCRPFDQAADGTMLGEGLGMIALKRLADAERDGDRIYAVLKGIGTSSDGRSKSVYAPVSAGQAKALRRAYEQAGYGPQTVELVEAHGTGTKAGDIAEFEGLRSVYDDSGRADRQWCALGSVKSQIGHTKAAAGAAGLFKIVMALHHKVLPPTIKIDAPNPKLALEQSPFYLNTVARPWIRNSNHPRRASVSAFGFGGSNFHLTLEEYRGSHGAERLPMHEHELLAISADASADLLAQLRAAAKASNLYQAARAARASFDSARPYRLALVLPISGDWQQRCVTVATEIQANPEQPFQQADGSSYGIGSAPGKVAFLFPGQGSQYVQMGANLLMSSDAARSVYDRVADIEAVDLDQLHHFVFPKPVFDAESRTAQQDALTATEWAQPALAASSMATLACLRQLGIQADAAAGHSFGELSALCAAGCIDLESLMLLARARGLAMAQAAIDSDGGMLAVSATRERAGDILQQAGITLSLANHNAPNQIVLSGTSAEIARAEAELSRHGLASKRLAVATAFHSPIVAQAATQFAETLAMQTFGSAQIPVYSNGLAAAVDGTSDRWRDLLANQIASPVRFVDMIEHMYADGVRVFVEVGASSVLSGLVPAILGDRPHSAIATDRRNKPGLAVFVGAIARLAALGVPMQLGKLFADVRVDAPSIKPGKMPIKISGANYGKPYPPLDPSNLPGPNPERPALSPATPAAMPTAAMPPASAHVAAPAPHAPVTESSAMSSAQPRVLPTCLPNGCACSWKRNSRRQRLMPRFSKRWPIVIRPTCALPKRHFSASAG</sequence>
<dbReference type="CDD" id="cd00833">
    <property type="entry name" value="PKS"/>
    <property type="match status" value="1"/>
</dbReference>
<dbReference type="Gene3D" id="3.40.366.10">
    <property type="entry name" value="Malonyl-Coenzyme A Acyl Carrier Protein, domain 2"/>
    <property type="match status" value="1"/>
</dbReference>
<evidence type="ECO:0000313" key="7">
    <source>
        <dbReference type="EMBL" id="AVP97732.1"/>
    </source>
</evidence>
<dbReference type="Proteomes" id="UP000241074">
    <property type="component" value="Chromosome"/>
</dbReference>
<evidence type="ECO:0000256" key="5">
    <source>
        <dbReference type="SAM" id="MobiDB-lite"/>
    </source>
</evidence>
<dbReference type="InterPro" id="IPR052568">
    <property type="entry name" value="PKS-FAS_Synthase"/>
</dbReference>
<reference evidence="7 8" key="1">
    <citation type="submission" date="2018-03" db="EMBL/GenBank/DDBJ databases">
        <title>Ahniella affigens gen. nov., sp. nov., a gammaproteobacterium isolated from sandy soil near a stream.</title>
        <authorList>
            <person name="Ko Y."/>
            <person name="Kim J.-H."/>
        </authorList>
    </citation>
    <scope>NUCLEOTIDE SEQUENCE [LARGE SCALE GENOMIC DNA]</scope>
    <source>
        <strain evidence="7 8">D13</strain>
    </source>
</reference>
<dbReference type="SMART" id="SM00825">
    <property type="entry name" value="PKS_KS"/>
    <property type="match status" value="1"/>
</dbReference>
<comment type="pathway">
    <text evidence="1">Lipid metabolism; fatty acid biosynthesis.</text>
</comment>
<dbReference type="SUPFAM" id="SSF53901">
    <property type="entry name" value="Thiolase-like"/>
    <property type="match status" value="1"/>
</dbReference>